<feature type="non-terminal residue" evidence="1">
    <location>
        <position position="56"/>
    </location>
</feature>
<reference evidence="1" key="1">
    <citation type="submission" date="2020-02" db="EMBL/GenBank/DDBJ databases">
        <authorList>
            <person name="Meier V. D."/>
        </authorList>
    </citation>
    <scope>NUCLEOTIDE SEQUENCE</scope>
    <source>
        <strain evidence="1">AVDCRST_MAG93</strain>
    </source>
</reference>
<dbReference type="EMBL" id="CADCTR010002798">
    <property type="protein sequence ID" value="CAA9369594.1"/>
    <property type="molecule type" value="Genomic_DNA"/>
</dbReference>
<name>A0A6J4MV03_9CHLR</name>
<protein>
    <submittedName>
        <fullName evidence="1">Uncharacterized protein</fullName>
    </submittedName>
</protein>
<evidence type="ECO:0000313" key="1">
    <source>
        <dbReference type="EMBL" id="CAA9369594.1"/>
    </source>
</evidence>
<dbReference type="AlphaFoldDB" id="A0A6J4MV03"/>
<gene>
    <name evidence="1" type="ORF">AVDCRST_MAG93-8300</name>
</gene>
<sequence>DKKSDRSLARGLGDAPCLPILSKISRYTGLASSRSGYAGRDPSRGHWLRQVISGRV</sequence>
<organism evidence="1">
    <name type="scientific">uncultured Chloroflexia bacterium</name>
    <dbReference type="NCBI Taxonomy" id="1672391"/>
    <lineage>
        <taxon>Bacteria</taxon>
        <taxon>Bacillati</taxon>
        <taxon>Chloroflexota</taxon>
        <taxon>Chloroflexia</taxon>
        <taxon>environmental samples</taxon>
    </lineage>
</organism>
<proteinExistence type="predicted"/>
<accession>A0A6J4MV03</accession>
<feature type="non-terminal residue" evidence="1">
    <location>
        <position position="1"/>
    </location>
</feature>